<comment type="cofactor">
    <cofactor evidence="2">
        <name>[4Fe-4S] cluster</name>
        <dbReference type="ChEBI" id="CHEBI:49883"/>
    </cofactor>
</comment>
<dbReference type="EMBL" id="CP002565">
    <property type="protein sequence ID" value="AEB69150.1"/>
    <property type="molecule type" value="Genomic_DNA"/>
</dbReference>
<keyword evidence="9" id="KW-0460">Magnesium</keyword>
<dbReference type="GeneID" id="10462105"/>
<dbReference type="InterPro" id="IPR056369">
    <property type="entry name" value="CTU1-like_ATP-bd"/>
</dbReference>
<dbReference type="Gene3D" id="3.40.50.620">
    <property type="entry name" value="HUPs"/>
    <property type="match status" value="1"/>
</dbReference>
<reference evidence="16 17" key="1">
    <citation type="journal article" date="2011" name="J. Bacteriol.">
        <title>Complete genome sequence of Methanosaeta concilii, a specialist in aceticlastic methanogenesis.</title>
        <authorList>
            <person name="Barber R.D."/>
            <person name="Zhang L."/>
            <person name="Harnack M."/>
            <person name="Olson M.V."/>
            <person name="Kaul R."/>
            <person name="Ingram-Smith C."/>
            <person name="Smith K.S."/>
        </authorList>
    </citation>
    <scope>NUCLEOTIDE SEQUENCE [LARGE SCALE GENOMIC DNA]</scope>
    <source>
        <strain evidence="17">ATCC 5969 / DSM 3671 / JCM 10134 / NBRC 103675 / OCM 69 / GP-6</strain>
    </source>
</reference>
<feature type="binding site" evidence="12">
    <location>
        <position position="277"/>
    </location>
    <ligand>
        <name>Zn(2+)</name>
        <dbReference type="ChEBI" id="CHEBI:29105"/>
        <label>2</label>
    </ligand>
</feature>
<evidence type="ECO:0000256" key="10">
    <source>
        <dbReference type="ARBA" id="ARBA00023004"/>
    </source>
</evidence>
<dbReference type="InParanoid" id="F4C085"/>
<comment type="cofactor">
    <cofactor evidence="1">
        <name>Mg(2+)</name>
        <dbReference type="ChEBI" id="CHEBI:18420"/>
    </cofactor>
</comment>
<keyword evidence="17" id="KW-1185">Reference proteome</keyword>
<dbReference type="SUPFAM" id="SSF52402">
    <property type="entry name" value="Adenine nucleotide alpha hydrolases-like"/>
    <property type="match status" value="1"/>
</dbReference>
<feature type="binding site" evidence="12">
    <location>
        <position position="289"/>
    </location>
    <ligand>
        <name>Zn(2+)</name>
        <dbReference type="ChEBI" id="CHEBI:29105"/>
        <label>2</label>
    </ligand>
</feature>
<dbReference type="GO" id="GO:0051539">
    <property type="term" value="F:4 iron, 4 sulfur cluster binding"/>
    <property type="evidence" value="ECO:0007669"/>
    <property type="project" value="UniProtKB-KW"/>
</dbReference>
<evidence type="ECO:0000256" key="1">
    <source>
        <dbReference type="ARBA" id="ARBA00001946"/>
    </source>
</evidence>
<dbReference type="STRING" id="990316.MCON_2761"/>
<dbReference type="Pfam" id="PF22082">
    <property type="entry name" value="TtuA_LIM_N"/>
    <property type="match status" value="1"/>
</dbReference>
<dbReference type="InterPro" id="IPR000541">
    <property type="entry name" value="Ncs6/Tuc1/Ctu1"/>
</dbReference>
<dbReference type="InterPro" id="IPR054306">
    <property type="entry name" value="TtuA-like_LIM_N"/>
</dbReference>
<evidence type="ECO:0000313" key="16">
    <source>
        <dbReference type="EMBL" id="AEB69150.1"/>
    </source>
</evidence>
<evidence type="ECO:0000256" key="5">
    <source>
        <dbReference type="ARBA" id="ARBA00022723"/>
    </source>
</evidence>
<evidence type="ECO:0000256" key="9">
    <source>
        <dbReference type="ARBA" id="ARBA00022842"/>
    </source>
</evidence>
<evidence type="ECO:0000256" key="12">
    <source>
        <dbReference type="PIRSR" id="PIRSR004976-50"/>
    </source>
</evidence>
<feature type="domain" description="2-thiouridine synthetase TtuA-like N-terminal LIM" evidence="15">
    <location>
        <begin position="3"/>
        <end position="27"/>
    </location>
</feature>
<dbReference type="FunCoup" id="F4C085">
    <property type="interactions" value="95"/>
</dbReference>
<keyword evidence="6 13" id="KW-0547">Nucleotide-binding</keyword>
<evidence type="ECO:0000259" key="15">
    <source>
        <dbReference type="Pfam" id="PF22082"/>
    </source>
</evidence>
<dbReference type="RefSeq" id="WP_013720177.1">
    <property type="nucleotide sequence ID" value="NC_015416.1"/>
</dbReference>
<dbReference type="GO" id="GO:0000049">
    <property type="term" value="F:tRNA binding"/>
    <property type="evidence" value="ECO:0007669"/>
    <property type="project" value="InterPro"/>
</dbReference>
<dbReference type="GO" id="GO:0002144">
    <property type="term" value="C:cytosolic tRNA wobble base thiouridylase complex"/>
    <property type="evidence" value="ECO:0007669"/>
    <property type="project" value="TreeGrafter"/>
</dbReference>
<dbReference type="GO" id="GO:0046872">
    <property type="term" value="F:metal ion binding"/>
    <property type="evidence" value="ECO:0007669"/>
    <property type="project" value="UniProtKB-KW"/>
</dbReference>
<dbReference type="AlphaFoldDB" id="F4C085"/>
<name>F4C085_METSG</name>
<protein>
    <submittedName>
        <fullName evidence="16">Uncharacterized protein</fullName>
    </submittedName>
</protein>
<evidence type="ECO:0000256" key="4">
    <source>
        <dbReference type="ARBA" id="ARBA00022679"/>
    </source>
</evidence>
<dbReference type="PIRSF" id="PIRSF004976">
    <property type="entry name" value="ATPase_YdaO"/>
    <property type="match status" value="1"/>
</dbReference>
<feature type="domain" description="tRNA(Ile)-lysidine/2-thiocytidine synthase N-terminal" evidence="14">
    <location>
        <begin position="50"/>
        <end position="228"/>
    </location>
</feature>
<dbReference type="PANTHER" id="PTHR11807">
    <property type="entry name" value="ATPASES OF THE PP SUPERFAMILY-RELATED"/>
    <property type="match status" value="1"/>
</dbReference>
<dbReference type="GO" id="GO:0002143">
    <property type="term" value="P:tRNA wobble position uridine thiolation"/>
    <property type="evidence" value="ECO:0007669"/>
    <property type="project" value="TreeGrafter"/>
</dbReference>
<feature type="binding site" evidence="13">
    <location>
        <position position="165"/>
    </location>
    <ligand>
        <name>ATP</name>
        <dbReference type="ChEBI" id="CHEBI:30616"/>
    </ligand>
</feature>
<evidence type="ECO:0000256" key="2">
    <source>
        <dbReference type="ARBA" id="ARBA00001966"/>
    </source>
</evidence>
<dbReference type="Pfam" id="PF01171">
    <property type="entry name" value="ATP_bind_3"/>
    <property type="match status" value="1"/>
</dbReference>
<feature type="binding site" evidence="13">
    <location>
        <begin position="53"/>
        <end position="55"/>
    </location>
    <ligand>
        <name>ATP</name>
        <dbReference type="ChEBI" id="CHEBI:30616"/>
    </ligand>
</feature>
<keyword evidence="10" id="KW-0408">Iron</keyword>
<keyword evidence="7 12" id="KW-0862">Zinc</keyword>
<dbReference type="NCBIfam" id="TIGR00269">
    <property type="entry name" value="TIGR00269 family protein"/>
    <property type="match status" value="1"/>
</dbReference>
<sequence>MICSLCQERAIVSQRYLGRHLCQDHFIQDFEGRMVQTIVVNRMIEKGERIAVAVSGGKDSTALLFALSRVLAEKEVEMVALTVDEGIAGYRDDTIVAAKRIARQMGVEQVIISFQEEYGWSLDEMVVGAEVAPCTYCGVFRKNALNCAAKSLGVTKLATGHNQDDEAQSVMMNYLKGDMERLMRFRPRREQPGLIPRIKPLRDIPEKEIALYAMVNGIYFESRECPYARLSLRADVRDMMNRMESLFPGTRQKTLQGFERIEELCRGDWAQMELAECRECGEPCVGKRCKACELLGRLRPNLPDQIGA</sequence>
<dbReference type="InterPro" id="IPR035107">
    <property type="entry name" value="tRNA_thiolation_TtcA_Ctu1"/>
</dbReference>
<evidence type="ECO:0000259" key="14">
    <source>
        <dbReference type="Pfam" id="PF01171"/>
    </source>
</evidence>
<organism evidence="16 17">
    <name type="scientific">Methanothrix soehngenii (strain ATCC 5969 / DSM 3671 / JCM 10134 / NBRC 103675 / OCM 69 / GP-6)</name>
    <name type="common">Methanosaeta concilii</name>
    <dbReference type="NCBI Taxonomy" id="990316"/>
    <lineage>
        <taxon>Archaea</taxon>
        <taxon>Methanobacteriati</taxon>
        <taxon>Methanobacteriota</taxon>
        <taxon>Stenosarchaea group</taxon>
        <taxon>Methanomicrobia</taxon>
        <taxon>Methanotrichales</taxon>
        <taxon>Methanotrichaceae</taxon>
        <taxon>Methanothrix</taxon>
    </lineage>
</organism>
<proteinExistence type="predicted"/>
<feature type="binding site" evidence="13">
    <location>
        <position position="59"/>
    </location>
    <ligand>
        <name>ATP</name>
        <dbReference type="ChEBI" id="CHEBI:30616"/>
    </ligand>
</feature>
<feature type="binding site" evidence="12">
    <location>
        <position position="3"/>
    </location>
    <ligand>
        <name>Zn(2+)</name>
        <dbReference type="ChEBI" id="CHEBI:29105"/>
        <label>1</label>
    </ligand>
</feature>
<feature type="binding site" evidence="12">
    <location>
        <position position="280"/>
    </location>
    <ligand>
        <name>Zn(2+)</name>
        <dbReference type="ChEBI" id="CHEBI:29105"/>
        <label>2</label>
    </ligand>
</feature>
<keyword evidence="8 13" id="KW-0067">ATP-binding</keyword>
<feature type="binding site" evidence="12">
    <location>
        <position position="292"/>
    </location>
    <ligand>
        <name>Zn(2+)</name>
        <dbReference type="ChEBI" id="CHEBI:29105"/>
        <label>2</label>
    </ligand>
</feature>
<keyword evidence="5 12" id="KW-0479">Metal-binding</keyword>
<dbReference type="HOGENOM" id="CLU_026481_1_1_2"/>
<evidence type="ECO:0000256" key="11">
    <source>
        <dbReference type="ARBA" id="ARBA00023014"/>
    </source>
</evidence>
<dbReference type="CDD" id="cd01713">
    <property type="entry name" value="CTU1-like"/>
    <property type="match status" value="1"/>
</dbReference>
<feature type="binding site" evidence="12">
    <location>
        <position position="22"/>
    </location>
    <ligand>
        <name>Zn(2+)</name>
        <dbReference type="ChEBI" id="CHEBI:29105"/>
        <label>1</label>
    </ligand>
</feature>
<dbReference type="GO" id="GO:0016740">
    <property type="term" value="F:transferase activity"/>
    <property type="evidence" value="ECO:0007669"/>
    <property type="project" value="UniProtKB-KW"/>
</dbReference>
<keyword evidence="3" id="KW-0004">4Fe-4S</keyword>
<keyword evidence="11" id="KW-0411">Iron-sulfur</keyword>
<evidence type="ECO:0000313" key="17">
    <source>
        <dbReference type="Proteomes" id="UP000007807"/>
    </source>
</evidence>
<keyword evidence="4" id="KW-0808">Transferase</keyword>
<dbReference type="InterPro" id="IPR014729">
    <property type="entry name" value="Rossmann-like_a/b/a_fold"/>
</dbReference>
<accession>F4C085</accession>
<evidence type="ECO:0000256" key="6">
    <source>
        <dbReference type="ARBA" id="ARBA00022741"/>
    </source>
</evidence>
<feature type="binding site" evidence="13">
    <location>
        <position position="160"/>
    </location>
    <ligand>
        <name>ATP</name>
        <dbReference type="ChEBI" id="CHEBI:30616"/>
    </ligand>
</feature>
<dbReference type="PANTHER" id="PTHR11807:SF12">
    <property type="entry name" value="CYTOPLASMIC TRNA 2-THIOLATION PROTEIN 1"/>
    <property type="match status" value="1"/>
</dbReference>
<evidence type="ECO:0000256" key="3">
    <source>
        <dbReference type="ARBA" id="ARBA00022485"/>
    </source>
</evidence>
<feature type="binding site" evidence="13">
    <location>
        <position position="83"/>
    </location>
    <ligand>
        <name>ATP</name>
        <dbReference type="ChEBI" id="CHEBI:30616"/>
    </ligand>
</feature>
<evidence type="ECO:0000256" key="7">
    <source>
        <dbReference type="ARBA" id="ARBA00022833"/>
    </source>
</evidence>
<dbReference type="GO" id="GO:0005524">
    <property type="term" value="F:ATP binding"/>
    <property type="evidence" value="ECO:0007669"/>
    <property type="project" value="UniProtKB-KW"/>
</dbReference>
<dbReference type="KEGG" id="mcj:MCON_2761"/>
<evidence type="ECO:0000256" key="8">
    <source>
        <dbReference type="ARBA" id="ARBA00022840"/>
    </source>
</evidence>
<feature type="binding site" evidence="12">
    <location>
        <position position="6"/>
    </location>
    <ligand>
        <name>Zn(2+)</name>
        <dbReference type="ChEBI" id="CHEBI:29105"/>
        <label>1</label>
    </ligand>
</feature>
<gene>
    <name evidence="16" type="ordered locus">MCON_2761</name>
</gene>
<dbReference type="OrthoDB" id="33422at2157"/>
<dbReference type="FunFam" id="3.40.50.620:FF:000174">
    <property type="entry name" value="ATPase, PP-loop superfamily"/>
    <property type="match status" value="1"/>
</dbReference>
<feature type="binding site" evidence="12">
    <location>
        <position position="25"/>
    </location>
    <ligand>
        <name>Zn(2+)</name>
        <dbReference type="ChEBI" id="CHEBI:29105"/>
        <label>1</label>
    </ligand>
</feature>
<dbReference type="InterPro" id="IPR011063">
    <property type="entry name" value="TilS/TtcA_N"/>
</dbReference>
<dbReference type="Proteomes" id="UP000007807">
    <property type="component" value="Chromosome"/>
</dbReference>
<evidence type="ECO:0000256" key="13">
    <source>
        <dbReference type="PIRSR" id="PIRSR004976-51"/>
    </source>
</evidence>